<dbReference type="AlphaFoldDB" id="A0A6C0QR26"/>
<name>A0A6C0QR26_9BACL</name>
<sequence length="274" mass="31246">MGKLREINGEVYRESDRKDVQNIKVGDYILYEEDYSRYLTLIKPYEVVDVGYDTDSGLYVNILDDDDDEYDVVGDEYVVLEKVGDADDPDAIKFMISSRKEQITELEKKLEEVSRLNVGDYAKVIELTTSDPSCGVAVGDIVQVTHTDYSDVPYRCKGPKYECWFIAEQLERATDEEVAAAEQEEKWAKIGRKANEFKVGDIVRYEYNSKNNNAIGRSGFSGILAEVHDIRLDYKCKTDLVHLVKPSFVDDVHDTWAKLGDVALVVPVENRIDR</sequence>
<dbReference type="EMBL" id="CP019717">
    <property type="protein sequence ID" value="QHZ51154.1"/>
    <property type="molecule type" value="Genomic_DNA"/>
</dbReference>
<dbReference type="EMBL" id="CP019717">
    <property type="protein sequence ID" value="QHZ52349.1"/>
    <property type="molecule type" value="Genomic_DNA"/>
</dbReference>
<evidence type="ECO:0000313" key="2">
    <source>
        <dbReference type="EMBL" id="QHZ52349.1"/>
    </source>
</evidence>
<protein>
    <submittedName>
        <fullName evidence="1">Uncharacterized protein</fullName>
    </submittedName>
</protein>
<evidence type="ECO:0000313" key="3">
    <source>
        <dbReference type="Proteomes" id="UP000464330"/>
    </source>
</evidence>
<dbReference type="Proteomes" id="UP000464330">
    <property type="component" value="Chromosome"/>
</dbReference>
<dbReference type="RefSeq" id="WP_172423198.1">
    <property type="nucleotide sequence ID" value="NZ_CP019717.1"/>
</dbReference>
<organism evidence="1 3">
    <name type="scientific">Paenibacillus larvae subsp. larvae</name>
    <dbReference type="NCBI Taxonomy" id="147375"/>
    <lineage>
        <taxon>Bacteria</taxon>
        <taxon>Bacillati</taxon>
        <taxon>Bacillota</taxon>
        <taxon>Bacilli</taxon>
        <taxon>Bacillales</taxon>
        <taxon>Paenibacillaceae</taxon>
        <taxon>Paenibacillus</taxon>
    </lineage>
</organism>
<evidence type="ECO:0000313" key="1">
    <source>
        <dbReference type="EMBL" id="QHZ51154.1"/>
    </source>
</evidence>
<gene>
    <name evidence="1" type="ORF">ERICV_02006</name>
    <name evidence="2" type="ORF">ERICV_03237</name>
</gene>
<accession>A0A6C0QR26</accession>
<proteinExistence type="predicted"/>
<reference evidence="1 3" key="1">
    <citation type="journal article" date="2020" name="Int. J. Med. Microbiol.">
        <title>Discovery of Paenibacillus larvae ERIC V: Phenotypic and genomic comparison to genotypes ERIC I-IV reveal different inventories of virulence factors which correlate with epidemiological prevalences of American Foulbrood.</title>
        <authorList>
            <person name="Beims H."/>
            <person name="Bunk B."/>
            <person name="Erler S."/>
            <person name="Mohr K.I."/>
            <person name="Sproer C."/>
            <person name="Pradella S."/>
            <person name="Gunther G."/>
            <person name="Rohde M."/>
            <person name="von der Ohe W."/>
            <person name="Steinert M."/>
        </authorList>
    </citation>
    <scope>NUCLEOTIDE SEQUENCE [LARGE SCALE GENOMIC DNA]</scope>
    <source>
        <strain evidence="1">Eric_V</strain>
    </source>
</reference>